<feature type="compositionally biased region" description="Polar residues" evidence="15">
    <location>
        <begin position="303"/>
        <end position="312"/>
    </location>
</feature>
<keyword evidence="4" id="KW-0964">Secreted</keyword>
<dbReference type="GO" id="GO:0034361">
    <property type="term" value="C:very-low-density lipoprotein particle"/>
    <property type="evidence" value="ECO:0007669"/>
    <property type="project" value="TreeGrafter"/>
</dbReference>
<dbReference type="Pfam" id="PF01442">
    <property type="entry name" value="Apolipoprotein"/>
    <property type="match status" value="1"/>
</dbReference>
<evidence type="ECO:0000256" key="9">
    <source>
        <dbReference type="ARBA" id="ARBA00023055"/>
    </source>
</evidence>
<reference evidence="16" key="1">
    <citation type="submission" date="2025-08" db="UniProtKB">
        <authorList>
            <consortium name="Ensembl"/>
        </authorList>
    </citation>
    <scope>IDENTIFICATION</scope>
</reference>
<protein>
    <recommendedName>
        <fullName evidence="18">Apolipoprotein A-IV a</fullName>
    </recommendedName>
</protein>
<dbReference type="GeneTree" id="ENSGT00950000182929"/>
<evidence type="ECO:0000313" key="16">
    <source>
        <dbReference type="Ensembl" id="ENSKMAP00000016700.1"/>
    </source>
</evidence>
<dbReference type="PANTHER" id="PTHR18976">
    <property type="entry name" value="APOLIPOPROTEIN"/>
    <property type="match status" value="1"/>
</dbReference>
<dbReference type="Gene3D" id="1.20.120.20">
    <property type="entry name" value="Apolipoprotein"/>
    <property type="match status" value="1"/>
</dbReference>
<keyword evidence="6" id="KW-0732">Signal</keyword>
<evidence type="ECO:0000256" key="12">
    <source>
        <dbReference type="ARBA" id="ARBA00023221"/>
    </source>
</evidence>
<keyword evidence="10" id="KW-0443">Lipid metabolism</keyword>
<accession>A0A3Q3AKE2</accession>
<evidence type="ECO:0000256" key="11">
    <source>
        <dbReference type="ARBA" id="ARBA00023166"/>
    </source>
</evidence>
<dbReference type="GO" id="GO:0034364">
    <property type="term" value="C:high-density lipoprotein particle"/>
    <property type="evidence" value="ECO:0007669"/>
    <property type="project" value="UniProtKB-KW"/>
</dbReference>
<dbReference type="Gene3D" id="6.10.250.2890">
    <property type="match status" value="1"/>
</dbReference>
<feature type="region of interest" description="Disordered" evidence="15">
    <location>
        <begin position="271"/>
        <end position="312"/>
    </location>
</feature>
<name>A0A3Q3AKE2_KRYMA</name>
<keyword evidence="3" id="KW-0813">Transport</keyword>
<dbReference type="GO" id="GO:0033344">
    <property type="term" value="P:cholesterol efflux"/>
    <property type="evidence" value="ECO:0007669"/>
    <property type="project" value="TreeGrafter"/>
</dbReference>
<proteinExistence type="inferred from homology"/>
<dbReference type="InterPro" id="IPR000074">
    <property type="entry name" value="ApoA_E"/>
</dbReference>
<evidence type="ECO:0000256" key="14">
    <source>
        <dbReference type="SAM" id="Coils"/>
    </source>
</evidence>
<dbReference type="SUPFAM" id="SSF58113">
    <property type="entry name" value="Apolipoprotein A-I"/>
    <property type="match status" value="1"/>
</dbReference>
<dbReference type="AlphaFoldDB" id="A0A3Q3AKE2"/>
<dbReference type="GO" id="GO:0042157">
    <property type="term" value="P:lipoprotein metabolic process"/>
    <property type="evidence" value="ECO:0007669"/>
    <property type="project" value="InterPro"/>
</dbReference>
<dbReference type="GO" id="GO:0042627">
    <property type="term" value="C:chylomicron"/>
    <property type="evidence" value="ECO:0007669"/>
    <property type="project" value="TreeGrafter"/>
</dbReference>
<dbReference type="Proteomes" id="UP000264800">
    <property type="component" value="Unplaced"/>
</dbReference>
<comment type="subcellular location">
    <subcellularLocation>
        <location evidence="1">Secreted</location>
    </subcellularLocation>
</comment>
<evidence type="ECO:0008006" key="18">
    <source>
        <dbReference type="Google" id="ProtNLM"/>
    </source>
</evidence>
<dbReference type="GO" id="GO:0008203">
    <property type="term" value="P:cholesterol metabolic process"/>
    <property type="evidence" value="ECO:0007669"/>
    <property type="project" value="UniProtKB-KW"/>
</dbReference>
<dbReference type="GO" id="GO:1903561">
    <property type="term" value="C:extracellular vesicle"/>
    <property type="evidence" value="ECO:0007669"/>
    <property type="project" value="TreeGrafter"/>
</dbReference>
<evidence type="ECO:0000313" key="17">
    <source>
        <dbReference type="Proteomes" id="UP000264800"/>
    </source>
</evidence>
<dbReference type="FunFam" id="1.20.120.20:FF:000007">
    <property type="entry name" value="Apolipoprotein A-IV a"/>
    <property type="match status" value="1"/>
</dbReference>
<evidence type="ECO:0000256" key="1">
    <source>
        <dbReference type="ARBA" id="ARBA00004613"/>
    </source>
</evidence>
<dbReference type="GO" id="GO:0055090">
    <property type="term" value="P:acylglycerol homeostasis"/>
    <property type="evidence" value="ECO:0007669"/>
    <property type="project" value="TreeGrafter"/>
</dbReference>
<evidence type="ECO:0000256" key="3">
    <source>
        <dbReference type="ARBA" id="ARBA00022448"/>
    </source>
</evidence>
<dbReference type="GO" id="GO:0120020">
    <property type="term" value="F:cholesterol transfer activity"/>
    <property type="evidence" value="ECO:0007669"/>
    <property type="project" value="TreeGrafter"/>
</dbReference>
<evidence type="ECO:0000256" key="13">
    <source>
        <dbReference type="ARBA" id="ARBA00037506"/>
    </source>
</evidence>
<keyword evidence="17" id="KW-1185">Reference proteome</keyword>
<evidence type="ECO:0000256" key="8">
    <source>
        <dbReference type="ARBA" id="ARBA00022850"/>
    </source>
</evidence>
<comment type="similarity">
    <text evidence="2">Belongs to the apolipoprotein A1/A4/E family.</text>
</comment>
<dbReference type="GO" id="GO:0033700">
    <property type="term" value="P:phospholipid efflux"/>
    <property type="evidence" value="ECO:0007669"/>
    <property type="project" value="TreeGrafter"/>
</dbReference>
<keyword evidence="5" id="KW-0153">Cholesterol metabolism</keyword>
<dbReference type="PANTHER" id="PTHR18976:SF28">
    <property type="entry name" value="APOLIPOPROTEIN A-IV-RELATED"/>
    <property type="match status" value="1"/>
</dbReference>
<keyword evidence="14" id="KW-0175">Coiled coil</keyword>
<feature type="coiled-coil region" evidence="14">
    <location>
        <begin position="178"/>
        <end position="251"/>
    </location>
</feature>
<dbReference type="GO" id="GO:0034362">
    <property type="term" value="C:low-density lipoprotein particle"/>
    <property type="evidence" value="ECO:0007669"/>
    <property type="project" value="TreeGrafter"/>
</dbReference>
<dbReference type="Ensembl" id="ENSKMAT00000016934.1">
    <property type="protein sequence ID" value="ENSKMAP00000016700.1"/>
    <property type="gene ID" value="ENSKMAG00000012467.1"/>
</dbReference>
<keyword evidence="8" id="KW-0345">HDL</keyword>
<evidence type="ECO:0000256" key="7">
    <source>
        <dbReference type="ARBA" id="ARBA00022737"/>
    </source>
</evidence>
<feature type="compositionally biased region" description="Polar residues" evidence="15">
    <location>
        <begin position="283"/>
        <end position="292"/>
    </location>
</feature>
<dbReference type="InterPro" id="IPR050163">
    <property type="entry name" value="Apolipoprotein_A1/A4/E"/>
</dbReference>
<keyword evidence="12" id="KW-0753">Steroid metabolism</keyword>
<keyword evidence="9" id="KW-0445">Lipid transport</keyword>
<dbReference type="STRING" id="37003.ENSKMAP00000016700"/>
<sequence>MEQKGLVYMCCIDFLAQGLSTDRRVRQGDSKALPLGLWDHYFLACYISSRISPVEHKHNQVDLQIHLQTQGPRAMKVLAVLVLAVFTGCNGNLFYADAPKPQLEVMTDAFWDYVGKATQTADDTLQMIKKSQIGQDISARLTESADMANKYAVSLQEQLPPGAQDMINKFTTEADMLKERVTQELNTAQEKLQPYTENIKTQLQQRVEQLKQELAPYADTLDSEALRSTLMQKSEELKMSLEQSVKDLQAQLVPYTDDLRSKLEPHLEEFKQRATPMTERVQSELTQTAQQRDYSHPALPSGKQHSCSAPSCSRICTVNPPHTETRMHAHTHTHTLYSFDFH</sequence>
<evidence type="ECO:0000256" key="5">
    <source>
        <dbReference type="ARBA" id="ARBA00022548"/>
    </source>
</evidence>
<dbReference type="OMA" id="QTHLGPY"/>
<keyword evidence="7" id="KW-0677">Repeat</keyword>
<keyword evidence="11" id="KW-1207">Sterol metabolism</keyword>
<dbReference type="GO" id="GO:0060228">
    <property type="term" value="F:phosphatidylcholine-sterol O-acyltransferase activator activity"/>
    <property type="evidence" value="ECO:0007669"/>
    <property type="project" value="TreeGrafter"/>
</dbReference>
<evidence type="ECO:0000256" key="15">
    <source>
        <dbReference type="SAM" id="MobiDB-lite"/>
    </source>
</evidence>
<reference evidence="16" key="2">
    <citation type="submission" date="2025-09" db="UniProtKB">
        <authorList>
            <consortium name="Ensembl"/>
        </authorList>
    </citation>
    <scope>IDENTIFICATION</scope>
</reference>
<organism evidence="16 17">
    <name type="scientific">Kryptolebias marmoratus</name>
    <name type="common">Mangrove killifish</name>
    <name type="synonym">Rivulus marmoratus</name>
    <dbReference type="NCBI Taxonomy" id="37003"/>
    <lineage>
        <taxon>Eukaryota</taxon>
        <taxon>Metazoa</taxon>
        <taxon>Chordata</taxon>
        <taxon>Craniata</taxon>
        <taxon>Vertebrata</taxon>
        <taxon>Euteleostomi</taxon>
        <taxon>Actinopterygii</taxon>
        <taxon>Neopterygii</taxon>
        <taxon>Teleostei</taxon>
        <taxon>Neoteleostei</taxon>
        <taxon>Acanthomorphata</taxon>
        <taxon>Ovalentaria</taxon>
        <taxon>Atherinomorphae</taxon>
        <taxon>Cyprinodontiformes</taxon>
        <taxon>Rivulidae</taxon>
        <taxon>Kryptolebias</taxon>
    </lineage>
</organism>
<comment type="function">
    <text evidence="13">Participates in the reverse transport of cholesterol from tissues to the liver for excretion by promoting cholesterol efflux from tissues and by acting as a cofactor for the lecithin cholesterol acyltransferase (LCAT).</text>
</comment>
<evidence type="ECO:0000256" key="6">
    <source>
        <dbReference type="ARBA" id="ARBA00022729"/>
    </source>
</evidence>
<evidence type="ECO:0000256" key="10">
    <source>
        <dbReference type="ARBA" id="ARBA00023098"/>
    </source>
</evidence>
<dbReference type="GO" id="GO:0005543">
    <property type="term" value="F:phospholipid binding"/>
    <property type="evidence" value="ECO:0007669"/>
    <property type="project" value="TreeGrafter"/>
</dbReference>
<evidence type="ECO:0000256" key="2">
    <source>
        <dbReference type="ARBA" id="ARBA00008788"/>
    </source>
</evidence>
<evidence type="ECO:0000256" key="4">
    <source>
        <dbReference type="ARBA" id="ARBA00022525"/>
    </source>
</evidence>